<evidence type="ECO:0000259" key="9">
    <source>
        <dbReference type="PROSITE" id="PS50280"/>
    </source>
</evidence>
<evidence type="ECO:0000256" key="6">
    <source>
        <dbReference type="ARBA" id="ARBA00022723"/>
    </source>
</evidence>
<evidence type="ECO:0000259" key="10">
    <source>
        <dbReference type="PROSITE" id="PS50867"/>
    </source>
</evidence>
<dbReference type="PROSITE" id="PS50280">
    <property type="entry name" value="SET"/>
    <property type="match status" value="1"/>
</dbReference>
<dbReference type="InterPro" id="IPR003616">
    <property type="entry name" value="Post-SET_dom"/>
</dbReference>
<dbReference type="EMBL" id="MU005775">
    <property type="protein sequence ID" value="KAF2706688.1"/>
    <property type="molecule type" value="Genomic_DNA"/>
</dbReference>
<keyword evidence="6" id="KW-0479">Metal-binding</keyword>
<keyword evidence="5" id="KW-0949">S-adenosyl-L-methionine</keyword>
<dbReference type="SMART" id="SM00508">
    <property type="entry name" value="PostSET"/>
    <property type="match status" value="1"/>
</dbReference>
<dbReference type="SUPFAM" id="SSF82199">
    <property type="entry name" value="SET domain"/>
    <property type="match status" value="1"/>
</dbReference>
<evidence type="ECO:0000256" key="8">
    <source>
        <dbReference type="SAM" id="MobiDB-lite"/>
    </source>
</evidence>
<organism evidence="12 13">
    <name type="scientific">Pleomassaria siparia CBS 279.74</name>
    <dbReference type="NCBI Taxonomy" id="1314801"/>
    <lineage>
        <taxon>Eukaryota</taxon>
        <taxon>Fungi</taxon>
        <taxon>Dikarya</taxon>
        <taxon>Ascomycota</taxon>
        <taxon>Pezizomycotina</taxon>
        <taxon>Dothideomycetes</taxon>
        <taxon>Pleosporomycetidae</taxon>
        <taxon>Pleosporales</taxon>
        <taxon>Pleomassariaceae</taxon>
        <taxon>Pleomassaria</taxon>
    </lineage>
</organism>
<name>A0A6G1K1L1_9PLEO</name>
<dbReference type="Pfam" id="PF05033">
    <property type="entry name" value="Pre-SET"/>
    <property type="match status" value="1"/>
</dbReference>
<evidence type="ECO:0000256" key="3">
    <source>
        <dbReference type="ARBA" id="ARBA00022603"/>
    </source>
</evidence>
<evidence type="ECO:0000256" key="4">
    <source>
        <dbReference type="ARBA" id="ARBA00022679"/>
    </source>
</evidence>
<dbReference type="PROSITE" id="PS50867">
    <property type="entry name" value="PRE_SET"/>
    <property type="match status" value="1"/>
</dbReference>
<dbReference type="InterPro" id="IPR050973">
    <property type="entry name" value="H3K9_Histone-Lys_N-MTase"/>
</dbReference>
<dbReference type="InterPro" id="IPR001214">
    <property type="entry name" value="SET_dom"/>
</dbReference>
<dbReference type="PROSITE" id="PS50868">
    <property type="entry name" value="POST_SET"/>
    <property type="match status" value="1"/>
</dbReference>
<evidence type="ECO:0000259" key="11">
    <source>
        <dbReference type="PROSITE" id="PS50868"/>
    </source>
</evidence>
<evidence type="ECO:0000313" key="13">
    <source>
        <dbReference type="Proteomes" id="UP000799428"/>
    </source>
</evidence>
<evidence type="ECO:0000256" key="5">
    <source>
        <dbReference type="ARBA" id="ARBA00022691"/>
    </source>
</evidence>
<dbReference type="OrthoDB" id="308383at2759"/>
<dbReference type="AlphaFoldDB" id="A0A6G1K1L1"/>
<dbReference type="Pfam" id="PF00856">
    <property type="entry name" value="SET"/>
    <property type="match status" value="1"/>
</dbReference>
<dbReference type="PANTHER" id="PTHR46223">
    <property type="entry name" value="HISTONE-LYSINE N-METHYLTRANSFERASE SUV39H"/>
    <property type="match status" value="1"/>
</dbReference>
<dbReference type="GO" id="GO:0008270">
    <property type="term" value="F:zinc ion binding"/>
    <property type="evidence" value="ECO:0007669"/>
    <property type="project" value="InterPro"/>
</dbReference>
<keyword evidence="4" id="KW-0808">Transferase</keyword>
<comment type="subcellular location">
    <subcellularLocation>
        <location evidence="1">Chromosome</location>
    </subcellularLocation>
</comment>
<feature type="domain" description="SET" evidence="9">
    <location>
        <begin position="363"/>
        <end position="495"/>
    </location>
</feature>
<feature type="domain" description="Pre-SET" evidence="10">
    <location>
        <begin position="253"/>
        <end position="360"/>
    </location>
</feature>
<keyword evidence="2" id="KW-0158">Chromosome</keyword>
<accession>A0A6G1K1L1</accession>
<dbReference type="GO" id="GO:0005694">
    <property type="term" value="C:chromosome"/>
    <property type="evidence" value="ECO:0007669"/>
    <property type="project" value="UniProtKB-SubCell"/>
</dbReference>
<keyword evidence="7" id="KW-0862">Zinc</keyword>
<dbReference type="InterPro" id="IPR007728">
    <property type="entry name" value="Pre-SET_dom"/>
</dbReference>
<evidence type="ECO:0000256" key="2">
    <source>
        <dbReference type="ARBA" id="ARBA00022454"/>
    </source>
</evidence>
<evidence type="ECO:0000313" key="12">
    <source>
        <dbReference type="EMBL" id="KAF2706688.1"/>
    </source>
</evidence>
<feature type="compositionally biased region" description="Low complexity" evidence="8">
    <location>
        <begin position="121"/>
        <end position="132"/>
    </location>
</feature>
<protein>
    <submittedName>
        <fullName evidence="12">SET domain-containing protein</fullName>
    </submittedName>
</protein>
<keyword evidence="13" id="KW-1185">Reference proteome</keyword>
<gene>
    <name evidence="12" type="ORF">K504DRAFT_412144</name>
</gene>
<reference evidence="12" key="1">
    <citation type="journal article" date="2020" name="Stud. Mycol.">
        <title>101 Dothideomycetes genomes: a test case for predicting lifestyles and emergence of pathogens.</title>
        <authorList>
            <person name="Haridas S."/>
            <person name="Albert R."/>
            <person name="Binder M."/>
            <person name="Bloem J."/>
            <person name="Labutti K."/>
            <person name="Salamov A."/>
            <person name="Andreopoulos B."/>
            <person name="Baker S."/>
            <person name="Barry K."/>
            <person name="Bills G."/>
            <person name="Bluhm B."/>
            <person name="Cannon C."/>
            <person name="Castanera R."/>
            <person name="Culley D."/>
            <person name="Daum C."/>
            <person name="Ezra D."/>
            <person name="Gonzalez J."/>
            <person name="Henrissat B."/>
            <person name="Kuo A."/>
            <person name="Liang C."/>
            <person name="Lipzen A."/>
            <person name="Lutzoni F."/>
            <person name="Magnuson J."/>
            <person name="Mondo S."/>
            <person name="Nolan M."/>
            <person name="Ohm R."/>
            <person name="Pangilinan J."/>
            <person name="Park H.-J."/>
            <person name="Ramirez L."/>
            <person name="Alfaro M."/>
            <person name="Sun H."/>
            <person name="Tritt A."/>
            <person name="Yoshinaga Y."/>
            <person name="Zwiers L.-H."/>
            <person name="Turgeon B."/>
            <person name="Goodwin S."/>
            <person name="Spatafora J."/>
            <person name="Crous P."/>
            <person name="Grigoriev I."/>
        </authorList>
    </citation>
    <scope>NUCLEOTIDE SEQUENCE</scope>
    <source>
        <strain evidence="12">CBS 279.74</strain>
    </source>
</reference>
<dbReference type="GO" id="GO:0032259">
    <property type="term" value="P:methylation"/>
    <property type="evidence" value="ECO:0007669"/>
    <property type="project" value="UniProtKB-KW"/>
</dbReference>
<dbReference type="SMART" id="SM00468">
    <property type="entry name" value="PreSET"/>
    <property type="match status" value="1"/>
</dbReference>
<feature type="domain" description="Post-SET" evidence="11">
    <location>
        <begin position="509"/>
        <end position="525"/>
    </location>
</feature>
<proteinExistence type="predicted"/>
<dbReference type="PANTHER" id="PTHR46223:SF3">
    <property type="entry name" value="HISTONE-LYSINE N-METHYLTRANSFERASE SET-23"/>
    <property type="match status" value="1"/>
</dbReference>
<keyword evidence="3" id="KW-0489">Methyltransferase</keyword>
<evidence type="ECO:0000256" key="7">
    <source>
        <dbReference type="ARBA" id="ARBA00022833"/>
    </source>
</evidence>
<sequence length="526" mass="59472">MPSMVVVQGSGQPTRRVDPRKVHSIICNRKKGEEDQFLVRWKSEIKFASNPPLSWHSLNEIYGCLELLQDYVETWSRVLNVAASRLHPPTKRSTPDSEGESERRASPYINGRSSTPGSRASPVTSVHTTSSFSSTAYSENSTTYIDVYNGVLESKDGLISCRNVSRADIPEILIKNVPTPDMANVARRLGRGGIQNANILIRAAYTRKLEQVPGKKIHLVNVVDSSSPSLRFQYINDYVLRDGVHRVDPAAQVGCTKCSPHMGRDIGCEYTKKCDCLEYAAVDESRITSPEEKEKYQDAIATGKPTMGFPKKFPYFAEGTKVQHARCLVPFYLHSRRPIYECNDRCRCGPNCRNKNVQFGRTVELEIFRTQGGRGWGLRCKTKLYEGQFIDTYRGEIITDAEATRREDSANTKAKASYLYSLDKFAESEGLEPEDCYVVDGEFMGGPSKFINHSCEPNCRQYTVSYNKHDCRVYDIAFFACRDIAKGEELTFDYLDKEDEEEMENPGEDAIPCLCGAKKCRKWLWT</sequence>
<dbReference type="Gene3D" id="2.170.270.10">
    <property type="entry name" value="SET domain"/>
    <property type="match status" value="1"/>
</dbReference>
<dbReference type="Proteomes" id="UP000799428">
    <property type="component" value="Unassembled WGS sequence"/>
</dbReference>
<evidence type="ECO:0000256" key="1">
    <source>
        <dbReference type="ARBA" id="ARBA00004286"/>
    </source>
</evidence>
<dbReference type="InterPro" id="IPR046341">
    <property type="entry name" value="SET_dom_sf"/>
</dbReference>
<feature type="region of interest" description="Disordered" evidence="8">
    <location>
        <begin position="87"/>
        <end position="132"/>
    </location>
</feature>
<dbReference type="GO" id="GO:0042054">
    <property type="term" value="F:histone methyltransferase activity"/>
    <property type="evidence" value="ECO:0007669"/>
    <property type="project" value="InterPro"/>
</dbReference>
<dbReference type="GO" id="GO:0005634">
    <property type="term" value="C:nucleus"/>
    <property type="evidence" value="ECO:0007669"/>
    <property type="project" value="InterPro"/>
</dbReference>
<dbReference type="SMART" id="SM00317">
    <property type="entry name" value="SET"/>
    <property type="match status" value="1"/>
</dbReference>